<dbReference type="GO" id="GO:0031530">
    <property type="term" value="F:gonadotropin-releasing hormone receptor binding"/>
    <property type="evidence" value="ECO:0007669"/>
    <property type="project" value="TreeGrafter"/>
</dbReference>
<evidence type="ECO:0000256" key="10">
    <source>
        <dbReference type="RuleBase" id="RU000635"/>
    </source>
</evidence>
<sequence>ARSYKLQKISASSWPVSHLVLLLTVLFVVGTQLSSAQHWSHGWYPGGKRQLDMCLFPEISGDLKPREGERCDYPTNEMNILKDLM</sequence>
<evidence type="ECO:0000256" key="1">
    <source>
        <dbReference type="ARBA" id="ARBA00002800"/>
    </source>
</evidence>
<feature type="non-terminal residue" evidence="12">
    <location>
        <position position="1"/>
    </location>
</feature>
<dbReference type="GO" id="GO:0005615">
    <property type="term" value="C:extracellular space"/>
    <property type="evidence" value="ECO:0007669"/>
    <property type="project" value="TreeGrafter"/>
</dbReference>
<keyword evidence="7 11" id="KW-0732">Signal</keyword>
<evidence type="ECO:0000256" key="9">
    <source>
        <dbReference type="ARBA" id="ARBA00023283"/>
    </source>
</evidence>
<keyword evidence="5" id="KW-0165">Cleavage on pair of basic residues</keyword>
<feature type="signal peptide" evidence="11">
    <location>
        <begin position="1"/>
        <end position="36"/>
    </location>
</feature>
<dbReference type="GO" id="GO:0005183">
    <property type="term" value="F:gonadotropin hormone-releasing hormone activity"/>
    <property type="evidence" value="ECO:0007669"/>
    <property type="project" value="TreeGrafter"/>
</dbReference>
<evidence type="ECO:0000256" key="11">
    <source>
        <dbReference type="SAM" id="SignalP"/>
    </source>
</evidence>
<evidence type="ECO:0000256" key="7">
    <source>
        <dbReference type="ARBA" id="ARBA00022729"/>
    </source>
</evidence>
<comment type="subcellular location">
    <subcellularLocation>
        <location evidence="2 10">Secreted</location>
    </subcellularLocation>
</comment>
<evidence type="ECO:0000256" key="6">
    <source>
        <dbReference type="ARBA" id="ARBA00022702"/>
    </source>
</evidence>
<gene>
    <name evidence="12" type="ORF">XELAEV_18008806mg</name>
</gene>
<feature type="chain" id="PRO_5036948888" description="Progonadoliberin" evidence="11">
    <location>
        <begin position="37"/>
        <end position="85"/>
    </location>
</feature>
<organism evidence="12 13">
    <name type="scientific">Xenopus laevis</name>
    <name type="common">African clawed frog</name>
    <dbReference type="NCBI Taxonomy" id="8355"/>
    <lineage>
        <taxon>Eukaryota</taxon>
        <taxon>Metazoa</taxon>
        <taxon>Chordata</taxon>
        <taxon>Craniata</taxon>
        <taxon>Vertebrata</taxon>
        <taxon>Euteleostomi</taxon>
        <taxon>Amphibia</taxon>
        <taxon>Batrachia</taxon>
        <taxon>Anura</taxon>
        <taxon>Pipoidea</taxon>
        <taxon>Pipidae</taxon>
        <taxon>Xenopodinae</taxon>
        <taxon>Xenopus</taxon>
        <taxon>Xenopus</taxon>
    </lineage>
</organism>
<feature type="non-terminal residue" evidence="12">
    <location>
        <position position="85"/>
    </location>
</feature>
<dbReference type="AlphaFoldDB" id="A0A974DSG1"/>
<protein>
    <recommendedName>
        <fullName evidence="10">Progonadoliberin</fullName>
    </recommendedName>
    <component>
        <recommendedName>
            <fullName evidence="10">Gonadoliberin</fullName>
        </recommendedName>
        <alternativeName>
            <fullName evidence="10">Gonadotropin-releasing hormone</fullName>
            <shortName evidence="10">GnRH</shortName>
        </alternativeName>
        <alternativeName>
            <fullName evidence="10">Luliberin</fullName>
        </alternativeName>
        <alternativeName>
            <fullName evidence="10">Luteinizing hormone-releasing hormone</fullName>
            <shortName evidence="10">LH-RH</shortName>
        </alternativeName>
    </component>
    <component>
        <recommendedName>
            <fullName evidence="10">GnRH-associated peptide</fullName>
        </recommendedName>
        <alternativeName>
            <fullName evidence="10">GnRH-associated peptide</fullName>
        </alternativeName>
    </component>
</protein>
<dbReference type="PANTHER" id="PTHR10522">
    <property type="entry name" value="GONADOLIBERIN"/>
    <property type="match status" value="1"/>
</dbReference>
<dbReference type="PROSITE" id="PS00473">
    <property type="entry name" value="GNRH"/>
    <property type="match status" value="1"/>
</dbReference>
<keyword evidence="6 10" id="KW-0372">Hormone</keyword>
<dbReference type="Pfam" id="PF00446">
    <property type="entry name" value="GnRH"/>
    <property type="match status" value="1"/>
</dbReference>
<dbReference type="InterPro" id="IPR019792">
    <property type="entry name" value="Gonadoliberin"/>
</dbReference>
<dbReference type="InterPro" id="IPR002012">
    <property type="entry name" value="GnRH"/>
</dbReference>
<evidence type="ECO:0000313" key="13">
    <source>
        <dbReference type="Proteomes" id="UP000694892"/>
    </source>
</evidence>
<name>A0A974DSG1_XENLA</name>
<comment type="similarity">
    <text evidence="3 10">Belongs to the GnRH family.</text>
</comment>
<keyword evidence="4" id="KW-0964">Secreted</keyword>
<dbReference type="EMBL" id="CM004467">
    <property type="protein sequence ID" value="OCT96600.1"/>
    <property type="molecule type" value="Genomic_DNA"/>
</dbReference>
<evidence type="ECO:0000256" key="8">
    <source>
        <dbReference type="ARBA" id="ARBA00022815"/>
    </source>
</evidence>
<keyword evidence="9" id="KW-0873">Pyrrolidone carboxylic acid</keyword>
<dbReference type="Proteomes" id="UP000694892">
    <property type="component" value="Chromosome 1S"/>
</dbReference>
<reference evidence="13" key="1">
    <citation type="journal article" date="2016" name="Nature">
        <title>Genome evolution in the allotetraploid frog Xenopus laevis.</title>
        <authorList>
            <person name="Session A.M."/>
            <person name="Uno Y."/>
            <person name="Kwon T."/>
            <person name="Chapman J.A."/>
            <person name="Toyoda A."/>
            <person name="Takahashi S."/>
            <person name="Fukui A."/>
            <person name="Hikosaka A."/>
            <person name="Suzuki A."/>
            <person name="Kondo M."/>
            <person name="van Heeringen S.J."/>
            <person name="Quigley I."/>
            <person name="Heinz S."/>
            <person name="Ogino H."/>
            <person name="Ochi H."/>
            <person name="Hellsten U."/>
            <person name="Lyons J.B."/>
            <person name="Simakov O."/>
            <person name="Putnam N."/>
            <person name="Stites J."/>
            <person name="Kuroki Y."/>
            <person name="Tanaka T."/>
            <person name="Michiue T."/>
            <person name="Watanabe M."/>
            <person name="Bogdanovic O."/>
            <person name="Lister R."/>
            <person name="Georgiou G."/>
            <person name="Paranjpe S.S."/>
            <person name="van Kruijsbergen I."/>
            <person name="Shu S."/>
            <person name="Carlson J."/>
            <person name="Kinoshita T."/>
            <person name="Ohta Y."/>
            <person name="Mawaribuchi S."/>
            <person name="Jenkins J."/>
            <person name="Grimwood J."/>
            <person name="Schmutz J."/>
            <person name="Mitros T."/>
            <person name="Mozaffari S.V."/>
            <person name="Suzuki Y."/>
            <person name="Haramoto Y."/>
            <person name="Yamamoto T.S."/>
            <person name="Takagi C."/>
            <person name="Heald R."/>
            <person name="Miller K."/>
            <person name="Haudenschild C."/>
            <person name="Kitzman J."/>
            <person name="Nakayama T."/>
            <person name="Izutsu Y."/>
            <person name="Robert J."/>
            <person name="Fortriede J."/>
            <person name="Burns K."/>
            <person name="Lotay V."/>
            <person name="Karimi K."/>
            <person name="Yasuoka Y."/>
            <person name="Dichmann D.S."/>
            <person name="Flajnik M.F."/>
            <person name="Houston D.W."/>
            <person name="Shendure J."/>
            <person name="DuPasquier L."/>
            <person name="Vize P.D."/>
            <person name="Zorn A.M."/>
            <person name="Ito M."/>
            <person name="Marcotte E.M."/>
            <person name="Wallingford J.B."/>
            <person name="Ito Y."/>
            <person name="Asashima M."/>
            <person name="Ueno N."/>
            <person name="Matsuda Y."/>
            <person name="Veenstra G.J."/>
            <person name="Fujiyama A."/>
            <person name="Harland R.M."/>
            <person name="Taira M."/>
            <person name="Rokhsar D.S."/>
        </authorList>
    </citation>
    <scope>NUCLEOTIDE SEQUENCE [LARGE SCALE GENOMIC DNA]</scope>
    <source>
        <strain evidence="13">J</strain>
    </source>
</reference>
<dbReference type="PANTHER" id="PTHR10522:SF8">
    <property type="entry name" value="PROGONADOLIBERIN"/>
    <property type="match status" value="1"/>
</dbReference>
<evidence type="ECO:0000313" key="12">
    <source>
        <dbReference type="EMBL" id="OCT96600.1"/>
    </source>
</evidence>
<proteinExistence type="inferred from homology"/>
<accession>A0A974DSG1</accession>
<evidence type="ECO:0000256" key="2">
    <source>
        <dbReference type="ARBA" id="ARBA00004613"/>
    </source>
</evidence>
<evidence type="ECO:0000256" key="4">
    <source>
        <dbReference type="ARBA" id="ARBA00022525"/>
    </source>
</evidence>
<evidence type="ECO:0000256" key="3">
    <source>
        <dbReference type="ARBA" id="ARBA00010968"/>
    </source>
</evidence>
<comment type="function">
    <text evidence="1 10">Stimulates the secretion of gonadotropins.</text>
</comment>
<keyword evidence="8 10" id="KW-0027">Amidation</keyword>
<evidence type="ECO:0000256" key="5">
    <source>
        <dbReference type="ARBA" id="ARBA00022685"/>
    </source>
</evidence>